<keyword evidence="8" id="KW-0902">Two-component regulatory system</keyword>
<sequence length="514" mass="53881">MRWAAIGGAAGCSLALAITVLSLLIGWPTPTGPIAEGFLVCFPLGLAAGNVPRLGGYGGRLLVQVLAVAGFAATVSVIYLVVILGLGRQASDAADQRLLGLSMVAAAVAAISFAPARERLIDWANRQVFGARQAPDEVLRTFGSRMTRAIAMDELLLQLAESLRKTMTLTSAEVYTGLGDVLERTAAVPDTGARSLIIGERERPVIARAGVSGHAWASVWLPALLEAEAGGAAAAGAAVLLRVAPVSHAGELLGLIVVRRPATGDPFSAEDDRVLTELARQVGLALHNARLDTALQTTLDELRKQAEELRKSRARIVASADAERRRVERDLHDGAQQHLVALAVNLRLTKELLADDPETASAMIDELAEEVKATIQELRDLAHGIYPPLLADSGLAEALRAAGRRSPLPVTVSAPGIGRYHLDVETAVYFCCLEALQNAAKHAAGAAVDVRLWEESGGLLFSVCDDGPGFDPAPARGGHGYTNMADRLGAIGGTVRWDSVPGQGTVIAGSVPLL</sequence>
<feature type="transmembrane region" description="Helical" evidence="10">
    <location>
        <begin position="98"/>
        <end position="116"/>
    </location>
</feature>
<reference evidence="12 13" key="1">
    <citation type="submission" date="2018-11" db="EMBL/GenBank/DDBJ databases">
        <title>Trebonia kvetii gen.nov., sp.nov., a novel acidophilic actinobacterium, and proposal of the new actinobacterial family Treboniaceae fam. nov.</title>
        <authorList>
            <person name="Rapoport D."/>
            <person name="Sagova-Mareckova M."/>
            <person name="Sedlacek I."/>
            <person name="Provaznik J."/>
            <person name="Kralova S."/>
            <person name="Pavlinic D."/>
            <person name="Benes V."/>
            <person name="Kopecky J."/>
        </authorList>
    </citation>
    <scope>NUCLEOTIDE SEQUENCE [LARGE SCALE GENOMIC DNA]</scope>
    <source>
        <strain evidence="12 13">15Tr583</strain>
    </source>
</reference>
<evidence type="ECO:0000313" key="12">
    <source>
        <dbReference type="EMBL" id="TVZ05858.1"/>
    </source>
</evidence>
<keyword evidence="6" id="KW-0418">Kinase</keyword>
<comment type="catalytic activity">
    <reaction evidence="1">
        <text>ATP + protein L-histidine = ADP + protein N-phospho-L-histidine.</text>
        <dbReference type="EC" id="2.7.13.3"/>
    </reaction>
</comment>
<dbReference type="PANTHER" id="PTHR24421">
    <property type="entry name" value="NITRATE/NITRITE SENSOR PROTEIN NARX-RELATED"/>
    <property type="match status" value="1"/>
</dbReference>
<evidence type="ECO:0000256" key="1">
    <source>
        <dbReference type="ARBA" id="ARBA00000085"/>
    </source>
</evidence>
<keyword evidence="10" id="KW-0472">Membrane</keyword>
<comment type="caution">
    <text evidence="12">The sequence shown here is derived from an EMBL/GenBank/DDBJ whole genome shotgun (WGS) entry which is preliminary data.</text>
</comment>
<dbReference type="GO" id="GO:0046983">
    <property type="term" value="F:protein dimerization activity"/>
    <property type="evidence" value="ECO:0007669"/>
    <property type="project" value="InterPro"/>
</dbReference>
<dbReference type="InterPro" id="IPR003594">
    <property type="entry name" value="HATPase_dom"/>
</dbReference>
<dbReference type="SMART" id="SM00065">
    <property type="entry name" value="GAF"/>
    <property type="match status" value="1"/>
</dbReference>
<evidence type="ECO:0000256" key="2">
    <source>
        <dbReference type="ARBA" id="ARBA00012438"/>
    </source>
</evidence>
<dbReference type="OrthoDB" id="3217947at2"/>
<dbReference type="GO" id="GO:0005524">
    <property type="term" value="F:ATP binding"/>
    <property type="evidence" value="ECO:0007669"/>
    <property type="project" value="UniProtKB-KW"/>
</dbReference>
<dbReference type="GO" id="GO:0000155">
    <property type="term" value="F:phosphorelay sensor kinase activity"/>
    <property type="evidence" value="ECO:0007669"/>
    <property type="project" value="InterPro"/>
</dbReference>
<protein>
    <recommendedName>
        <fullName evidence="2">histidine kinase</fullName>
        <ecNumber evidence="2">2.7.13.3</ecNumber>
    </recommendedName>
</protein>
<dbReference type="EC" id="2.7.13.3" evidence="2"/>
<keyword evidence="10" id="KW-0812">Transmembrane</keyword>
<dbReference type="SUPFAM" id="SSF55781">
    <property type="entry name" value="GAF domain-like"/>
    <property type="match status" value="2"/>
</dbReference>
<feature type="transmembrane region" description="Helical" evidence="10">
    <location>
        <begin position="61"/>
        <end position="86"/>
    </location>
</feature>
<gene>
    <name evidence="12" type="ORF">EAS64_13095</name>
</gene>
<dbReference type="PANTHER" id="PTHR24421:SF10">
    <property type="entry name" value="NITRATE_NITRITE SENSOR PROTEIN NARQ"/>
    <property type="match status" value="1"/>
</dbReference>
<evidence type="ECO:0000256" key="6">
    <source>
        <dbReference type="ARBA" id="ARBA00022777"/>
    </source>
</evidence>
<keyword evidence="5" id="KW-0547">Nucleotide-binding</keyword>
<keyword evidence="3" id="KW-0597">Phosphoprotein</keyword>
<dbReference type="Pfam" id="PF07730">
    <property type="entry name" value="HisKA_3"/>
    <property type="match status" value="1"/>
</dbReference>
<keyword evidence="9" id="KW-0175">Coiled coil</keyword>
<dbReference type="InterPro" id="IPR029016">
    <property type="entry name" value="GAF-like_dom_sf"/>
</dbReference>
<dbReference type="EMBL" id="RPFW01000002">
    <property type="protein sequence ID" value="TVZ05858.1"/>
    <property type="molecule type" value="Genomic_DNA"/>
</dbReference>
<name>A0A6P2C3T9_9ACTN</name>
<dbReference type="InterPro" id="IPR011712">
    <property type="entry name" value="Sig_transdc_His_kin_sub3_dim/P"/>
</dbReference>
<dbReference type="Proteomes" id="UP000460272">
    <property type="component" value="Unassembled WGS sequence"/>
</dbReference>
<evidence type="ECO:0000256" key="9">
    <source>
        <dbReference type="SAM" id="Coils"/>
    </source>
</evidence>
<dbReference type="AlphaFoldDB" id="A0A6P2C3T9"/>
<organism evidence="12 13">
    <name type="scientific">Trebonia kvetii</name>
    <dbReference type="NCBI Taxonomy" id="2480626"/>
    <lineage>
        <taxon>Bacteria</taxon>
        <taxon>Bacillati</taxon>
        <taxon>Actinomycetota</taxon>
        <taxon>Actinomycetes</taxon>
        <taxon>Streptosporangiales</taxon>
        <taxon>Treboniaceae</taxon>
        <taxon>Trebonia</taxon>
    </lineage>
</organism>
<dbReference type="Gene3D" id="3.30.450.40">
    <property type="match status" value="1"/>
</dbReference>
<keyword evidence="13" id="KW-1185">Reference proteome</keyword>
<dbReference type="SUPFAM" id="SSF55874">
    <property type="entry name" value="ATPase domain of HSP90 chaperone/DNA topoisomerase II/histidine kinase"/>
    <property type="match status" value="1"/>
</dbReference>
<keyword evidence="10" id="KW-1133">Transmembrane helix</keyword>
<dbReference type="Gene3D" id="1.20.5.1930">
    <property type="match status" value="1"/>
</dbReference>
<evidence type="ECO:0000313" key="13">
    <source>
        <dbReference type="Proteomes" id="UP000460272"/>
    </source>
</evidence>
<evidence type="ECO:0000256" key="3">
    <source>
        <dbReference type="ARBA" id="ARBA00022553"/>
    </source>
</evidence>
<evidence type="ECO:0000256" key="4">
    <source>
        <dbReference type="ARBA" id="ARBA00022679"/>
    </source>
</evidence>
<feature type="domain" description="GAF" evidence="11">
    <location>
        <begin position="134"/>
        <end position="296"/>
    </location>
</feature>
<evidence type="ECO:0000259" key="11">
    <source>
        <dbReference type="SMART" id="SM00065"/>
    </source>
</evidence>
<evidence type="ECO:0000256" key="5">
    <source>
        <dbReference type="ARBA" id="ARBA00022741"/>
    </source>
</evidence>
<evidence type="ECO:0000256" key="8">
    <source>
        <dbReference type="ARBA" id="ARBA00023012"/>
    </source>
</evidence>
<dbReference type="InterPro" id="IPR050482">
    <property type="entry name" value="Sensor_HK_TwoCompSys"/>
</dbReference>
<dbReference type="InterPro" id="IPR036890">
    <property type="entry name" value="HATPase_C_sf"/>
</dbReference>
<accession>A0A6P2C3T9</accession>
<keyword evidence="4" id="KW-0808">Transferase</keyword>
<evidence type="ECO:0000256" key="10">
    <source>
        <dbReference type="SAM" id="Phobius"/>
    </source>
</evidence>
<dbReference type="Pfam" id="PF02518">
    <property type="entry name" value="HATPase_c"/>
    <property type="match status" value="1"/>
</dbReference>
<dbReference type="InterPro" id="IPR003018">
    <property type="entry name" value="GAF"/>
</dbReference>
<dbReference type="GO" id="GO:0016020">
    <property type="term" value="C:membrane"/>
    <property type="evidence" value="ECO:0007669"/>
    <property type="project" value="InterPro"/>
</dbReference>
<keyword evidence="7" id="KW-0067">ATP-binding</keyword>
<dbReference type="CDD" id="cd16917">
    <property type="entry name" value="HATPase_UhpB-NarQ-NarX-like"/>
    <property type="match status" value="1"/>
</dbReference>
<feature type="coiled-coil region" evidence="9">
    <location>
        <begin position="292"/>
        <end position="319"/>
    </location>
</feature>
<dbReference type="Gene3D" id="3.30.565.10">
    <property type="entry name" value="Histidine kinase-like ATPase, C-terminal domain"/>
    <property type="match status" value="1"/>
</dbReference>
<proteinExistence type="predicted"/>
<evidence type="ECO:0000256" key="7">
    <source>
        <dbReference type="ARBA" id="ARBA00022840"/>
    </source>
</evidence>